<evidence type="ECO:0000256" key="5">
    <source>
        <dbReference type="ARBA" id="ARBA00023077"/>
    </source>
</evidence>
<dbReference type="RefSeq" id="WP_273628677.1">
    <property type="nucleotide sequence ID" value="NZ_CP117167.1"/>
</dbReference>
<evidence type="ECO:0000256" key="4">
    <source>
        <dbReference type="ARBA" id="ARBA00022692"/>
    </source>
</evidence>
<dbReference type="SUPFAM" id="SSF49464">
    <property type="entry name" value="Carboxypeptidase regulatory domain-like"/>
    <property type="match status" value="1"/>
</dbReference>
<dbReference type="InterPro" id="IPR037066">
    <property type="entry name" value="Plug_dom_sf"/>
</dbReference>
<keyword evidence="3 8" id="KW-1134">Transmembrane beta strand</keyword>
<dbReference type="SUPFAM" id="SSF56935">
    <property type="entry name" value="Porins"/>
    <property type="match status" value="1"/>
</dbReference>
<evidence type="ECO:0000256" key="6">
    <source>
        <dbReference type="ARBA" id="ARBA00023136"/>
    </source>
</evidence>
<dbReference type="InterPro" id="IPR036942">
    <property type="entry name" value="Beta-barrel_TonB_sf"/>
</dbReference>
<evidence type="ECO:0000313" key="14">
    <source>
        <dbReference type="Proteomes" id="UP001216139"/>
    </source>
</evidence>
<keyword evidence="14" id="KW-1185">Reference proteome</keyword>
<keyword evidence="2 8" id="KW-0813">Transport</keyword>
<dbReference type="NCBIfam" id="TIGR04056">
    <property type="entry name" value="OMP_RagA_SusC"/>
    <property type="match status" value="1"/>
</dbReference>
<comment type="subcellular location">
    <subcellularLocation>
        <location evidence="1 8">Cell outer membrane</location>
        <topology evidence="1 8">Multi-pass membrane protein</topology>
    </subcellularLocation>
</comment>
<dbReference type="Gene3D" id="2.40.170.20">
    <property type="entry name" value="TonB-dependent receptor, beta-barrel domain"/>
    <property type="match status" value="1"/>
</dbReference>
<dbReference type="NCBIfam" id="TIGR04057">
    <property type="entry name" value="SusC_RagA_signa"/>
    <property type="match status" value="1"/>
</dbReference>
<accession>A0ABY7T2L7</accession>
<dbReference type="Gene3D" id="2.60.40.1120">
    <property type="entry name" value="Carboxypeptidase-like, regulatory domain"/>
    <property type="match status" value="1"/>
</dbReference>
<sequence>MSVKLLHNLKKIKRLPIRQMAVAMAFTMLLNNTYAEESSEHTGEVKSNKQHLASTTVTGRVSDEQGQPLPGVSIGIVGTALGMVTDGNGNYKLSVPEAYANKSLSFSYLGFAKQEVPIGGNTTINIKLKADAKALNEVVVVGYGTQTKVSLTGAVNQVSAKDIGDKPILNTLQALQGESPNLIIQQTTMDPGSGVNLNIRGLGTLGDNTPLVVIDGIIGGDINLLNPNDVASVSVLKDAGAAAIYGSRSANGVILVTTKSGKLNQKASVSFDASYGIQNPDVLVKKVSASDNAYYKNQSLINSGLPPAYTPEQIQQLAAQGNGTWDINHLLKNAPLQSENMSVSGGGENSSYFISAGYQDQGSNLIGNGGSGGDFGYKKYNLRLNQTAIVGKFKFNVVLSYVKSQNKTNTVGDNNIFADANRVPINYSWQDANGNYLTNPIASQYNEKGVLEHGGYGLTNNDQLFGNLNGTLNITKDLKLTGIFGGTINDNSQFFRREQVNYLPSGVYGDDHTVFDNSYRNQLLNTQVYAEYNKQIQEHKFKVLVGVSNESYSSNAFQLQQLYTDPQLGIPTTGTTIDAQNSYNSNYQDASGNRATQETSLNSLFGRANYSFKDRYFLEGNFREDASSKFAAGHRTGFFPSGAASWLVTEEPFMAKLKNTVNLLKFRTSYGVLGNQNVNAYQYQTTYFNYPNAYGFNNTVVGGAGYNLGNPDLTWERATTFNVGLDAAFLNNNLTLSLDYFDKTTKDILAARQDVTAIFGAGFPDANVAKVRNHGWEVSIAYTLKTNQVTQNFSFNIADNQNKLEALSYGVSQEIVNADVFSFLRRVGDPITQYYGYKTNGYFQNASDVQSYPKPAGQVVAPGDLKFVDQNHDGVIDDKDKVPLGNPFPRYTFGFTYRVAYKGFDLSAFIQGVGKRDVFLRGELVEPFHYNYGATVYEHQTDFWTPTNPDARFPQLAAIGSASNNNNWRNGSDLYKFDGAYARLKNVNIGYNLPASLTKKIGIQKLRVSVIGQNLVTLTKLKFIDPETSEFNNDLSLNTSSNSARAYPMPRFYGVGLNVTFQ</sequence>
<dbReference type="Pfam" id="PF00593">
    <property type="entry name" value="TonB_dep_Rec_b-barrel"/>
    <property type="match status" value="1"/>
</dbReference>
<feature type="region of interest" description="Disordered" evidence="10">
    <location>
        <begin position="40"/>
        <end position="64"/>
    </location>
</feature>
<reference evidence="13 14" key="1">
    <citation type="submission" date="2023-02" db="EMBL/GenBank/DDBJ databases">
        <title>Genome sequence of Mucilaginibacter jinjuensis strain KACC 16571.</title>
        <authorList>
            <person name="Kim S."/>
            <person name="Heo J."/>
            <person name="Kwon S.-W."/>
        </authorList>
    </citation>
    <scope>NUCLEOTIDE SEQUENCE [LARGE SCALE GENOMIC DNA]</scope>
    <source>
        <strain evidence="13 14">KACC 16571</strain>
    </source>
</reference>
<evidence type="ECO:0000256" key="3">
    <source>
        <dbReference type="ARBA" id="ARBA00022452"/>
    </source>
</evidence>
<dbReference type="Pfam" id="PF13715">
    <property type="entry name" value="CarbopepD_reg_2"/>
    <property type="match status" value="1"/>
</dbReference>
<gene>
    <name evidence="13" type="ORF">PQO05_17265</name>
</gene>
<evidence type="ECO:0000259" key="11">
    <source>
        <dbReference type="Pfam" id="PF00593"/>
    </source>
</evidence>
<dbReference type="PROSITE" id="PS52016">
    <property type="entry name" value="TONB_DEPENDENT_REC_3"/>
    <property type="match status" value="1"/>
</dbReference>
<evidence type="ECO:0000259" key="12">
    <source>
        <dbReference type="Pfam" id="PF07715"/>
    </source>
</evidence>
<proteinExistence type="inferred from homology"/>
<dbReference type="InterPro" id="IPR023996">
    <property type="entry name" value="TonB-dep_OMP_SusC/RagA"/>
</dbReference>
<feature type="domain" description="TonB-dependent receptor-like beta-barrel" evidence="11">
    <location>
        <begin position="417"/>
        <end position="1014"/>
    </location>
</feature>
<evidence type="ECO:0000256" key="10">
    <source>
        <dbReference type="SAM" id="MobiDB-lite"/>
    </source>
</evidence>
<evidence type="ECO:0000256" key="2">
    <source>
        <dbReference type="ARBA" id="ARBA00022448"/>
    </source>
</evidence>
<comment type="similarity">
    <text evidence="8 9">Belongs to the TonB-dependent receptor family.</text>
</comment>
<name>A0ABY7T2L7_9SPHI</name>
<keyword evidence="6 8" id="KW-0472">Membrane</keyword>
<evidence type="ECO:0000313" key="13">
    <source>
        <dbReference type="EMBL" id="WCT10489.1"/>
    </source>
</evidence>
<feature type="domain" description="TonB-dependent receptor plug" evidence="12">
    <location>
        <begin position="148"/>
        <end position="253"/>
    </location>
</feature>
<dbReference type="InterPro" id="IPR023997">
    <property type="entry name" value="TonB-dep_OMP_SusC/RagA_CS"/>
</dbReference>
<organism evidence="13 14">
    <name type="scientific">Mucilaginibacter jinjuensis</name>
    <dbReference type="NCBI Taxonomy" id="1176721"/>
    <lineage>
        <taxon>Bacteria</taxon>
        <taxon>Pseudomonadati</taxon>
        <taxon>Bacteroidota</taxon>
        <taxon>Sphingobacteriia</taxon>
        <taxon>Sphingobacteriales</taxon>
        <taxon>Sphingobacteriaceae</taxon>
        <taxon>Mucilaginibacter</taxon>
    </lineage>
</organism>
<protein>
    <submittedName>
        <fullName evidence="13">TonB-dependent receptor</fullName>
    </submittedName>
</protein>
<dbReference type="Proteomes" id="UP001216139">
    <property type="component" value="Chromosome"/>
</dbReference>
<dbReference type="Pfam" id="PF07715">
    <property type="entry name" value="Plug"/>
    <property type="match status" value="1"/>
</dbReference>
<evidence type="ECO:0000256" key="8">
    <source>
        <dbReference type="PROSITE-ProRule" id="PRU01360"/>
    </source>
</evidence>
<evidence type="ECO:0000256" key="7">
    <source>
        <dbReference type="ARBA" id="ARBA00023237"/>
    </source>
</evidence>
<evidence type="ECO:0000256" key="9">
    <source>
        <dbReference type="RuleBase" id="RU003357"/>
    </source>
</evidence>
<dbReference type="InterPro" id="IPR012910">
    <property type="entry name" value="Plug_dom"/>
</dbReference>
<evidence type="ECO:0000256" key="1">
    <source>
        <dbReference type="ARBA" id="ARBA00004571"/>
    </source>
</evidence>
<dbReference type="InterPro" id="IPR000531">
    <property type="entry name" value="Beta-barrel_TonB"/>
</dbReference>
<feature type="compositionally biased region" description="Polar residues" evidence="10">
    <location>
        <begin position="50"/>
        <end position="59"/>
    </location>
</feature>
<dbReference type="InterPro" id="IPR008969">
    <property type="entry name" value="CarboxyPept-like_regulatory"/>
</dbReference>
<keyword evidence="13" id="KW-0675">Receptor</keyword>
<keyword evidence="4 8" id="KW-0812">Transmembrane</keyword>
<dbReference type="InterPro" id="IPR039426">
    <property type="entry name" value="TonB-dep_rcpt-like"/>
</dbReference>
<keyword evidence="7 8" id="KW-0998">Cell outer membrane</keyword>
<dbReference type="EMBL" id="CP117167">
    <property type="protein sequence ID" value="WCT10489.1"/>
    <property type="molecule type" value="Genomic_DNA"/>
</dbReference>
<dbReference type="Gene3D" id="2.170.130.10">
    <property type="entry name" value="TonB-dependent receptor, plug domain"/>
    <property type="match status" value="1"/>
</dbReference>
<keyword evidence="5 9" id="KW-0798">TonB box</keyword>